<name>A0A538UDT5_UNCEI</name>
<reference evidence="9 10" key="1">
    <citation type="journal article" date="2019" name="Nat. Microbiol.">
        <title>Mediterranean grassland soil C-N compound turnover is dependent on rainfall and depth, and is mediated by genomically divergent microorganisms.</title>
        <authorList>
            <person name="Diamond S."/>
            <person name="Andeer P.F."/>
            <person name="Li Z."/>
            <person name="Crits-Christoph A."/>
            <person name="Burstein D."/>
            <person name="Anantharaman K."/>
            <person name="Lane K.R."/>
            <person name="Thomas B.C."/>
            <person name="Pan C."/>
            <person name="Northen T.R."/>
            <person name="Banfield J.F."/>
        </authorList>
    </citation>
    <scope>NUCLEOTIDE SEQUENCE [LARGE SCALE GENOMIC DNA]</scope>
    <source>
        <strain evidence="9">WS_11</strain>
    </source>
</reference>
<dbReference type="PRINTS" id="PR01041">
    <property type="entry name" value="TRNASYNTHMET"/>
</dbReference>
<dbReference type="GO" id="GO:0005524">
    <property type="term" value="F:ATP binding"/>
    <property type="evidence" value="ECO:0007669"/>
    <property type="project" value="UniProtKB-KW"/>
</dbReference>
<dbReference type="GO" id="GO:0006431">
    <property type="term" value="P:methionyl-tRNA aminoacylation"/>
    <property type="evidence" value="ECO:0007669"/>
    <property type="project" value="InterPro"/>
</dbReference>
<dbReference type="InterPro" id="IPR041872">
    <property type="entry name" value="Anticodon_Met"/>
</dbReference>
<evidence type="ECO:0000313" key="10">
    <source>
        <dbReference type="Proteomes" id="UP000319771"/>
    </source>
</evidence>
<dbReference type="InterPro" id="IPR023457">
    <property type="entry name" value="Met-tRNA_synth_2"/>
</dbReference>
<dbReference type="InterPro" id="IPR033911">
    <property type="entry name" value="MetRS_core"/>
</dbReference>
<proteinExistence type="inferred from homology"/>
<dbReference type="AlphaFoldDB" id="A0A538UDT5"/>
<feature type="domain" description="Methionyl/Leucyl tRNA synthetase" evidence="8">
    <location>
        <begin position="253"/>
        <end position="498"/>
    </location>
</feature>
<dbReference type="Proteomes" id="UP000319771">
    <property type="component" value="Unassembled WGS sequence"/>
</dbReference>
<keyword evidence="4 7" id="KW-0067">ATP-binding</keyword>
<dbReference type="EMBL" id="VBPB01000033">
    <property type="protein sequence ID" value="TMQ73889.1"/>
    <property type="molecule type" value="Genomic_DNA"/>
</dbReference>
<keyword evidence="5 7" id="KW-0648">Protein biosynthesis</keyword>
<dbReference type="CDD" id="cd07957">
    <property type="entry name" value="Anticodon_Ia_Met"/>
    <property type="match status" value="1"/>
</dbReference>
<evidence type="ECO:0000313" key="9">
    <source>
        <dbReference type="EMBL" id="TMQ73889.1"/>
    </source>
</evidence>
<dbReference type="Gene3D" id="2.170.220.10">
    <property type="match status" value="1"/>
</dbReference>
<dbReference type="PANTHER" id="PTHR43326">
    <property type="entry name" value="METHIONYL-TRNA SYNTHETASE"/>
    <property type="match status" value="1"/>
</dbReference>
<evidence type="ECO:0000256" key="7">
    <source>
        <dbReference type="RuleBase" id="RU363039"/>
    </source>
</evidence>
<dbReference type="SUPFAM" id="SSF52374">
    <property type="entry name" value="Nucleotidylyl transferase"/>
    <property type="match status" value="1"/>
</dbReference>
<evidence type="ECO:0000259" key="8">
    <source>
        <dbReference type="Pfam" id="PF09334"/>
    </source>
</evidence>
<dbReference type="Gene3D" id="3.40.50.620">
    <property type="entry name" value="HUPs"/>
    <property type="match status" value="2"/>
</dbReference>
<evidence type="ECO:0000256" key="6">
    <source>
        <dbReference type="ARBA" id="ARBA00023146"/>
    </source>
</evidence>
<keyword evidence="3 7" id="KW-0547">Nucleotide-binding</keyword>
<evidence type="ECO:0000256" key="3">
    <source>
        <dbReference type="ARBA" id="ARBA00022741"/>
    </source>
</evidence>
<comment type="caution">
    <text evidence="9">The sequence shown here is derived from an EMBL/GenBank/DDBJ whole genome shotgun (WGS) entry which is preliminary data.</text>
</comment>
<dbReference type="InterPro" id="IPR009080">
    <property type="entry name" value="tRNAsynth_Ia_anticodon-bd"/>
</dbReference>
<accession>A0A538UDT5</accession>
<dbReference type="Pfam" id="PF09334">
    <property type="entry name" value="tRNA-synt_1g"/>
    <property type="match status" value="2"/>
</dbReference>
<gene>
    <name evidence="9" type="ORF">E6K81_02295</name>
</gene>
<dbReference type="SUPFAM" id="SSF47323">
    <property type="entry name" value="Anticodon-binding domain of a subclass of class I aminoacyl-tRNA synthetases"/>
    <property type="match status" value="1"/>
</dbReference>
<dbReference type="InterPro" id="IPR015413">
    <property type="entry name" value="Methionyl/Leucyl_tRNA_Synth"/>
</dbReference>
<feature type="domain" description="Methionyl/Leucyl tRNA synthetase" evidence="8">
    <location>
        <begin position="97"/>
        <end position="245"/>
    </location>
</feature>
<dbReference type="PANTHER" id="PTHR43326:SF1">
    <property type="entry name" value="METHIONINE--TRNA LIGASE, MITOCHONDRIAL"/>
    <property type="match status" value="1"/>
</dbReference>
<evidence type="ECO:0000256" key="1">
    <source>
        <dbReference type="ARBA" id="ARBA00012838"/>
    </source>
</evidence>
<dbReference type="CDD" id="cd00814">
    <property type="entry name" value="MetRS_core"/>
    <property type="match status" value="1"/>
</dbReference>
<evidence type="ECO:0000256" key="5">
    <source>
        <dbReference type="ARBA" id="ARBA00022917"/>
    </source>
</evidence>
<organism evidence="9 10">
    <name type="scientific">Eiseniibacteriota bacterium</name>
    <dbReference type="NCBI Taxonomy" id="2212470"/>
    <lineage>
        <taxon>Bacteria</taxon>
        <taxon>Candidatus Eiseniibacteriota</taxon>
    </lineage>
</organism>
<protein>
    <recommendedName>
        <fullName evidence="1">methionine--tRNA ligase</fullName>
        <ecNumber evidence="1">6.1.1.10</ecNumber>
    </recommendedName>
</protein>
<dbReference type="EC" id="6.1.1.10" evidence="1"/>
<evidence type="ECO:0000256" key="4">
    <source>
        <dbReference type="ARBA" id="ARBA00022840"/>
    </source>
</evidence>
<keyword evidence="6 7" id="KW-0030">Aminoacyl-tRNA synthetase</keyword>
<sequence>MVGGERENRVASSLPNLLHRHGVPPSITEVVLKRFAVIYPTKPKNWRPDPPGTRAPATACAGARSARATSRPHHLFRRTLYSVVHFHSGDRVPARFYLTTAIDYVNGRPHLGHAYEKVLADALARFHRQRGDATFFLTGTDEHGQKVARAAEAAGKTPRQFVDDLVPHFRSAWKALGVSYDKFVRTTDPRHELAVQELFRRLKDARSPKTGEPVLFEEEYEGLYCEGCEGFKQEKDLDEQGRCPEHLTVPRKVRESNFFFRLSEYDEALLKHLEDHPDFIQPDYRRNEVLNVIRDGLQDVSVTRPNVPWGVPLPEEIEGGAGHTVYVWADALLNYLSAIGWPERKYSLWWLAKEGETGGAGAAREDVFRHLDGQGRPGAAWAGTTAKKHTNALHLIGKDISRFHCVLWPALLLAAGVPLPRQIYVHGFIYARGGRLSKSAGNVVDPIELAERFGADALRFYLLDAIPTGRDGEFTLDQLVEHCNTHLANDLGNLASRSVTMVHKYFGGAPPADWDPTSLQDPEARAALEALIAAATTAAEEVPKAFLELRVHEALDHAWAPVVRANEFIERVKPWAVAKDPARRVELATALNALLETLRLVAFWSWPAIPGKSEELWALLSLPGGPGEARDGAAQPAYGGGAVNGRPLGEVKSLFPRIELEPTA</sequence>
<dbReference type="Gene3D" id="1.10.730.10">
    <property type="entry name" value="Isoleucyl-tRNA Synthetase, Domain 1"/>
    <property type="match status" value="1"/>
</dbReference>
<keyword evidence="2 7" id="KW-0436">Ligase</keyword>
<comment type="similarity">
    <text evidence="7">Belongs to the class-I aminoacyl-tRNA synthetase family.</text>
</comment>
<dbReference type="InterPro" id="IPR014729">
    <property type="entry name" value="Rossmann-like_a/b/a_fold"/>
</dbReference>
<evidence type="ECO:0000256" key="2">
    <source>
        <dbReference type="ARBA" id="ARBA00022598"/>
    </source>
</evidence>
<dbReference type="GO" id="GO:0004825">
    <property type="term" value="F:methionine-tRNA ligase activity"/>
    <property type="evidence" value="ECO:0007669"/>
    <property type="project" value="UniProtKB-EC"/>
</dbReference>